<name>A0ABQ8SK14_PERAM</name>
<accession>A0ABQ8SK14</accession>
<protein>
    <submittedName>
        <fullName evidence="1">Uncharacterized protein</fullName>
    </submittedName>
</protein>
<keyword evidence="2" id="KW-1185">Reference proteome</keyword>
<evidence type="ECO:0000313" key="1">
    <source>
        <dbReference type="EMBL" id="KAJ4434090.1"/>
    </source>
</evidence>
<reference evidence="1 2" key="1">
    <citation type="journal article" date="2022" name="Allergy">
        <title>Genome assembly and annotation of Periplaneta americana reveal a comprehensive cockroach allergen profile.</title>
        <authorList>
            <person name="Wang L."/>
            <person name="Xiong Q."/>
            <person name="Saelim N."/>
            <person name="Wang L."/>
            <person name="Nong W."/>
            <person name="Wan A.T."/>
            <person name="Shi M."/>
            <person name="Liu X."/>
            <person name="Cao Q."/>
            <person name="Hui J.H.L."/>
            <person name="Sookrung N."/>
            <person name="Leung T.F."/>
            <person name="Tungtrongchitr A."/>
            <person name="Tsui S.K.W."/>
        </authorList>
    </citation>
    <scope>NUCLEOTIDE SEQUENCE [LARGE SCALE GENOMIC DNA]</scope>
    <source>
        <strain evidence="1">PWHHKU_190912</strain>
    </source>
</reference>
<proteinExistence type="predicted"/>
<evidence type="ECO:0000313" key="2">
    <source>
        <dbReference type="Proteomes" id="UP001148838"/>
    </source>
</evidence>
<dbReference type="EMBL" id="JAJSOF020000027">
    <property type="protein sequence ID" value="KAJ4434090.1"/>
    <property type="molecule type" value="Genomic_DNA"/>
</dbReference>
<organism evidence="1 2">
    <name type="scientific">Periplaneta americana</name>
    <name type="common">American cockroach</name>
    <name type="synonym">Blatta americana</name>
    <dbReference type="NCBI Taxonomy" id="6978"/>
    <lineage>
        <taxon>Eukaryota</taxon>
        <taxon>Metazoa</taxon>
        <taxon>Ecdysozoa</taxon>
        <taxon>Arthropoda</taxon>
        <taxon>Hexapoda</taxon>
        <taxon>Insecta</taxon>
        <taxon>Pterygota</taxon>
        <taxon>Neoptera</taxon>
        <taxon>Polyneoptera</taxon>
        <taxon>Dictyoptera</taxon>
        <taxon>Blattodea</taxon>
        <taxon>Blattoidea</taxon>
        <taxon>Blattidae</taxon>
        <taxon>Blattinae</taxon>
        <taxon>Periplaneta</taxon>
    </lineage>
</organism>
<sequence length="64" mass="7342">MVGLCEGGNEPPGFLKALKDTEEGRREDSEMIYQVLQEIIDKINKNDYILLMEDLNARMGNQRV</sequence>
<gene>
    <name evidence="1" type="ORF">ANN_16410</name>
</gene>
<dbReference type="Proteomes" id="UP001148838">
    <property type="component" value="Unassembled WGS sequence"/>
</dbReference>
<comment type="caution">
    <text evidence="1">The sequence shown here is derived from an EMBL/GenBank/DDBJ whole genome shotgun (WGS) entry which is preliminary data.</text>
</comment>
<feature type="non-terminal residue" evidence="1">
    <location>
        <position position="64"/>
    </location>
</feature>